<sequence>MLQRNRIADLGKVLTDLQNKCDEQRLQIHLASKEAEDEWKDLVAAWDRFLSRAQFDKSAEEVGEAGRQLSLKMKAAYDRTHSAL</sequence>
<name>A0A2T0RF38_9RHOB</name>
<comment type="caution">
    <text evidence="1">The sequence shown here is derived from an EMBL/GenBank/DDBJ whole genome shotgun (WGS) entry which is preliminary data.</text>
</comment>
<reference evidence="1 2" key="1">
    <citation type="submission" date="2018-03" db="EMBL/GenBank/DDBJ databases">
        <title>Genomic Encyclopedia of Archaeal and Bacterial Type Strains, Phase II (KMG-II): from individual species to whole genera.</title>
        <authorList>
            <person name="Goeker M."/>
        </authorList>
    </citation>
    <scope>NUCLEOTIDE SEQUENCE [LARGE SCALE GENOMIC DNA]</scope>
    <source>
        <strain evidence="1 2">DSM 29328</strain>
    </source>
</reference>
<dbReference type="RefSeq" id="WP_106208279.1">
    <property type="nucleotide sequence ID" value="NZ_PVTD01000018.1"/>
</dbReference>
<organism evidence="1 2">
    <name type="scientific">Aliiruegeria haliotis</name>
    <dbReference type="NCBI Taxonomy" id="1280846"/>
    <lineage>
        <taxon>Bacteria</taxon>
        <taxon>Pseudomonadati</taxon>
        <taxon>Pseudomonadota</taxon>
        <taxon>Alphaproteobacteria</taxon>
        <taxon>Rhodobacterales</taxon>
        <taxon>Roseobacteraceae</taxon>
        <taxon>Aliiruegeria</taxon>
    </lineage>
</organism>
<evidence type="ECO:0000313" key="1">
    <source>
        <dbReference type="EMBL" id="PRY19777.1"/>
    </source>
</evidence>
<protein>
    <submittedName>
        <fullName evidence="1">Uncharacterized protein</fullName>
    </submittedName>
</protein>
<dbReference type="AlphaFoldDB" id="A0A2T0RF38"/>
<evidence type="ECO:0000313" key="2">
    <source>
        <dbReference type="Proteomes" id="UP000239480"/>
    </source>
</evidence>
<dbReference type="EMBL" id="PVTD01000018">
    <property type="protein sequence ID" value="PRY19777.1"/>
    <property type="molecule type" value="Genomic_DNA"/>
</dbReference>
<dbReference type="OrthoDB" id="7473960at2"/>
<accession>A0A2T0RF38</accession>
<proteinExistence type="predicted"/>
<gene>
    <name evidence="1" type="ORF">CLV78_11820</name>
</gene>
<dbReference type="Proteomes" id="UP000239480">
    <property type="component" value="Unassembled WGS sequence"/>
</dbReference>
<keyword evidence="2" id="KW-1185">Reference proteome</keyword>